<dbReference type="Pfam" id="PF08540">
    <property type="entry name" value="HMG_CoA_synt_C"/>
    <property type="match status" value="1"/>
</dbReference>
<evidence type="ECO:0000313" key="8">
    <source>
        <dbReference type="Proteomes" id="UP000050920"/>
    </source>
</evidence>
<dbReference type="CDD" id="cd00827">
    <property type="entry name" value="init_cond_enzymes"/>
    <property type="match status" value="1"/>
</dbReference>
<keyword evidence="2" id="KW-0808">Transferase</keyword>
<dbReference type="EMBL" id="AYGX02000144">
    <property type="protein sequence ID" value="KRO25727.1"/>
    <property type="molecule type" value="Genomic_DNA"/>
</dbReference>
<dbReference type="InterPro" id="IPR011554">
    <property type="entry name" value="HMG_CoA_synthase_prok"/>
</dbReference>
<dbReference type="GO" id="GO:0006084">
    <property type="term" value="P:acetyl-CoA metabolic process"/>
    <property type="evidence" value="ECO:0007669"/>
    <property type="project" value="InterPro"/>
</dbReference>
<feature type="binding site" evidence="4">
    <location>
        <position position="275"/>
    </location>
    <ligand>
        <name>(3S)-3-hydroxy-3-methylglutaryl-CoA</name>
        <dbReference type="ChEBI" id="CHEBI:43074"/>
    </ligand>
</feature>
<evidence type="ECO:0000256" key="1">
    <source>
        <dbReference type="ARBA" id="ARBA00007061"/>
    </source>
</evidence>
<dbReference type="Pfam" id="PF01154">
    <property type="entry name" value="HMG_CoA_synt_N"/>
    <property type="match status" value="1"/>
</dbReference>
<dbReference type="SUPFAM" id="SSF53901">
    <property type="entry name" value="Thiolase-like"/>
    <property type="match status" value="2"/>
</dbReference>
<feature type="active site" description="Acyl-thioester intermediate" evidence="3">
    <location>
        <position position="111"/>
    </location>
</feature>
<keyword evidence="8" id="KW-1185">Reference proteome</keyword>
<dbReference type="InterPro" id="IPR013746">
    <property type="entry name" value="HMG_CoA_synt_C_dom"/>
</dbReference>
<sequence>MQVGIDKLHFATSHLYVDMAELANARDEAPDKYLIGIGQSKMAVIPPSQDAVTLAANAAYPMLTAADIAAIDLLVVATESGVDNSKAAAIYVAQLLGLNRRVRTIEMKEACYAATAGVQLAQDHVRVHPDKKALVIGTDIARYGLHTSGEPTQGGGALAMLISANPQVLALDTNSVMLSQDVMDFWRPLYHTTALVDGKYSSNIYIDYFQDVFKGYLAEQDMSIADFTALTFHLPYTKMGLKALRSVLPLATMDQQAALLAHFEHARHFNRQVGNLYTGSLYLSLLSLLLTDATLKPNDLIGLFSYGSGAEGEFYAGRLQPAYQQGLDLGLPQRLARRQRVSVAEYERLFNGQLAWNDTDQVIDYADDPHRFVLTGQKAEQHQYLDTQA</sequence>
<gene>
    <name evidence="7" type="ORF">DY78_GL001178</name>
</gene>
<organism evidence="7 8">
    <name type="scientific">Lactiplantibacillus fabifermentans DSM 21115</name>
    <dbReference type="NCBI Taxonomy" id="1413187"/>
    <lineage>
        <taxon>Bacteria</taxon>
        <taxon>Bacillati</taxon>
        <taxon>Bacillota</taxon>
        <taxon>Bacilli</taxon>
        <taxon>Lactobacillales</taxon>
        <taxon>Lactobacillaceae</taxon>
        <taxon>Lactiplantibacillus</taxon>
    </lineage>
</organism>
<feature type="domain" description="Hydroxymethylglutaryl-coenzyme A synthase C-terminal" evidence="6">
    <location>
        <begin position="267"/>
        <end position="348"/>
    </location>
</feature>
<dbReference type="NCBIfam" id="TIGR01835">
    <property type="entry name" value="HMG-CoA-S_prok"/>
    <property type="match status" value="1"/>
</dbReference>
<feature type="binding site" evidence="4">
    <location>
        <position position="143"/>
    </location>
    <ligand>
        <name>(3S)-3-hydroxy-3-methylglutaryl-CoA</name>
        <dbReference type="ChEBI" id="CHEBI:43074"/>
    </ligand>
</feature>
<protein>
    <submittedName>
        <fullName evidence="7">Hydroxymethylglutaryl-coa synthase</fullName>
    </submittedName>
</protein>
<accession>A0A0R2NIV0</accession>
<proteinExistence type="inferred from homology"/>
<dbReference type="InterPro" id="IPR016039">
    <property type="entry name" value="Thiolase-like"/>
</dbReference>
<reference evidence="7 8" key="1">
    <citation type="journal article" date="2015" name="Genome Announc.">
        <title>Expanding the biotechnology potential of lactobacilli through comparative genomics of 213 strains and associated genera.</title>
        <authorList>
            <person name="Sun Z."/>
            <person name="Harris H.M."/>
            <person name="McCann A."/>
            <person name="Guo C."/>
            <person name="Argimon S."/>
            <person name="Zhang W."/>
            <person name="Yang X."/>
            <person name="Jeffery I.B."/>
            <person name="Cooney J.C."/>
            <person name="Kagawa T.F."/>
            <person name="Liu W."/>
            <person name="Song Y."/>
            <person name="Salvetti E."/>
            <person name="Wrobel A."/>
            <person name="Rasinkangas P."/>
            <person name="Parkhill J."/>
            <person name="Rea M.C."/>
            <person name="O'Sullivan O."/>
            <person name="Ritari J."/>
            <person name="Douillard F.P."/>
            <person name="Paul Ross R."/>
            <person name="Yang R."/>
            <person name="Briner A.E."/>
            <person name="Felis G.E."/>
            <person name="de Vos W.M."/>
            <person name="Barrangou R."/>
            <person name="Klaenhammer T.R."/>
            <person name="Caufield P.W."/>
            <person name="Cui Y."/>
            <person name="Zhang H."/>
            <person name="O'Toole P.W."/>
        </authorList>
    </citation>
    <scope>NUCLEOTIDE SEQUENCE [LARGE SCALE GENOMIC DNA]</scope>
    <source>
        <strain evidence="7 8">DSM 21115</strain>
    </source>
</reference>
<comment type="caution">
    <text evidence="7">The sequence shown here is derived from an EMBL/GenBank/DDBJ whole genome shotgun (WGS) entry which is preliminary data.</text>
</comment>
<dbReference type="Gene3D" id="3.40.47.10">
    <property type="match status" value="2"/>
</dbReference>
<evidence type="ECO:0000256" key="3">
    <source>
        <dbReference type="PIRSR" id="PIRSR611554-1"/>
    </source>
</evidence>
<feature type="domain" description="Hydroxymethylglutaryl-coenzyme A synthase N-terminal" evidence="5">
    <location>
        <begin position="2"/>
        <end position="165"/>
    </location>
</feature>
<feature type="binding site" evidence="4">
    <location>
        <position position="242"/>
    </location>
    <ligand>
        <name>(3S)-3-hydroxy-3-methylglutaryl-CoA</name>
        <dbReference type="ChEBI" id="CHEBI:43074"/>
    </ligand>
</feature>
<dbReference type="InterPro" id="IPR013528">
    <property type="entry name" value="HMG_CoA_synth_N"/>
</dbReference>
<evidence type="ECO:0000256" key="2">
    <source>
        <dbReference type="ARBA" id="ARBA00022679"/>
    </source>
</evidence>
<name>A0A0R2NIV0_9LACO</name>
<dbReference type="PANTHER" id="PTHR43323">
    <property type="entry name" value="3-HYDROXY-3-METHYLGLUTARYL COENZYME A SYNTHASE"/>
    <property type="match status" value="1"/>
</dbReference>
<feature type="active site" description="Proton donor/acceptor" evidence="3">
    <location>
        <position position="233"/>
    </location>
</feature>
<evidence type="ECO:0000259" key="5">
    <source>
        <dbReference type="Pfam" id="PF01154"/>
    </source>
</evidence>
<dbReference type="PANTHER" id="PTHR43323:SF2">
    <property type="entry name" value="HYDROXYMETHYLGLUTARYL-COA SYNTHASE"/>
    <property type="match status" value="1"/>
</dbReference>
<evidence type="ECO:0000256" key="4">
    <source>
        <dbReference type="PIRSR" id="PIRSR611554-2"/>
    </source>
</evidence>
<feature type="active site" description="Proton donor/acceptor" evidence="3">
    <location>
        <position position="79"/>
    </location>
</feature>
<evidence type="ECO:0000313" key="7">
    <source>
        <dbReference type="EMBL" id="KRO25727.1"/>
    </source>
</evidence>
<comment type="similarity">
    <text evidence="1">Belongs to the thiolase-like superfamily. HMG-CoA synthase family.</text>
</comment>
<dbReference type="RefSeq" id="WP_024625312.1">
    <property type="nucleotide sequence ID" value="NZ_AYGX02000144.1"/>
</dbReference>
<dbReference type="AlphaFoldDB" id="A0A0R2NIV0"/>
<dbReference type="Proteomes" id="UP000050920">
    <property type="component" value="Unassembled WGS sequence"/>
</dbReference>
<evidence type="ECO:0000259" key="6">
    <source>
        <dbReference type="Pfam" id="PF08540"/>
    </source>
</evidence>
<dbReference type="GO" id="GO:0004421">
    <property type="term" value="F:hydroxymethylglutaryl-CoA synthase activity"/>
    <property type="evidence" value="ECO:0007669"/>
    <property type="project" value="InterPro"/>
</dbReference>